<keyword evidence="2" id="KW-1185">Reference proteome</keyword>
<evidence type="ECO:0008006" key="3">
    <source>
        <dbReference type="Google" id="ProtNLM"/>
    </source>
</evidence>
<reference evidence="2" key="1">
    <citation type="journal article" date="2019" name="Int. J. Syst. Evol. Microbiol.">
        <title>The Global Catalogue of Microorganisms (GCM) 10K type strain sequencing project: providing services to taxonomists for standard genome sequencing and annotation.</title>
        <authorList>
            <consortium name="The Broad Institute Genomics Platform"/>
            <consortium name="The Broad Institute Genome Sequencing Center for Infectious Disease"/>
            <person name="Wu L."/>
            <person name="Ma J."/>
        </authorList>
    </citation>
    <scope>NUCLEOTIDE SEQUENCE [LARGE SCALE GENOMIC DNA]</scope>
    <source>
        <strain evidence="2">CGMCC 1.15043</strain>
    </source>
</reference>
<organism evidence="1 2">
    <name type="scientific">Paenibacillus marchantiophytorum</name>
    <dbReference type="NCBI Taxonomy" id="1619310"/>
    <lineage>
        <taxon>Bacteria</taxon>
        <taxon>Bacillati</taxon>
        <taxon>Bacillota</taxon>
        <taxon>Bacilli</taxon>
        <taxon>Bacillales</taxon>
        <taxon>Paenibacillaceae</taxon>
        <taxon>Paenibacillus</taxon>
    </lineage>
</organism>
<dbReference type="Pfam" id="PF11007">
    <property type="entry name" value="CotJA"/>
    <property type="match status" value="1"/>
</dbReference>
<dbReference type="Proteomes" id="UP000615455">
    <property type="component" value="Unassembled WGS sequence"/>
</dbReference>
<accession>A0ABQ2BP22</accession>
<dbReference type="InterPro" id="IPR020256">
    <property type="entry name" value="Spore_coat_CotJA"/>
</dbReference>
<gene>
    <name evidence="1" type="ORF">GCM10008018_06190</name>
</gene>
<sequence>MYSQFKSYYPYISPFDPCPPIRVKFYNTPPQLYIHFQPPGLPQYSPYEALKRGTLWPSLFGPYESKDVEGER</sequence>
<evidence type="ECO:0000313" key="1">
    <source>
        <dbReference type="EMBL" id="GGI44255.1"/>
    </source>
</evidence>
<dbReference type="RefSeq" id="WP_189007429.1">
    <property type="nucleotide sequence ID" value="NZ_BMHE01000002.1"/>
</dbReference>
<evidence type="ECO:0000313" key="2">
    <source>
        <dbReference type="Proteomes" id="UP000615455"/>
    </source>
</evidence>
<dbReference type="EMBL" id="BMHE01000002">
    <property type="protein sequence ID" value="GGI44255.1"/>
    <property type="molecule type" value="Genomic_DNA"/>
</dbReference>
<proteinExistence type="predicted"/>
<comment type="caution">
    <text evidence="1">The sequence shown here is derived from an EMBL/GenBank/DDBJ whole genome shotgun (WGS) entry which is preliminary data.</text>
</comment>
<name>A0ABQ2BP22_9BACL</name>
<protein>
    <recommendedName>
        <fullName evidence="3">Spore coat associated protein CotJA</fullName>
    </recommendedName>
</protein>